<name>A0A7L4ZQN6_9FLAO</name>
<accession>A0A7L4ZQN6</accession>
<organism evidence="1 2">
    <name type="scientific">Kordia antarctica</name>
    <dbReference type="NCBI Taxonomy" id="1218801"/>
    <lineage>
        <taxon>Bacteria</taxon>
        <taxon>Pseudomonadati</taxon>
        <taxon>Bacteroidota</taxon>
        <taxon>Flavobacteriia</taxon>
        <taxon>Flavobacteriales</taxon>
        <taxon>Flavobacteriaceae</taxon>
        <taxon>Kordia</taxon>
    </lineage>
</organism>
<evidence type="ECO:0000313" key="1">
    <source>
        <dbReference type="EMBL" id="QHI38787.1"/>
    </source>
</evidence>
<dbReference type="EMBL" id="CP019288">
    <property type="protein sequence ID" value="QHI38787.1"/>
    <property type="molecule type" value="Genomic_DNA"/>
</dbReference>
<reference evidence="1 2" key="1">
    <citation type="journal article" date="2013" name="Int. J. Syst. Evol. Microbiol.">
        <title>Kordia antarctica sp. nov., isolated from Antarctic seawater.</title>
        <authorList>
            <person name="Baek K."/>
            <person name="Choi A."/>
            <person name="Kang I."/>
            <person name="Lee K."/>
            <person name="Cho J.C."/>
        </authorList>
    </citation>
    <scope>NUCLEOTIDE SEQUENCE [LARGE SCALE GENOMIC DNA]</scope>
    <source>
        <strain evidence="1 2">IMCC3317</strain>
    </source>
</reference>
<dbReference type="AlphaFoldDB" id="A0A7L4ZQN6"/>
<proteinExistence type="predicted"/>
<keyword evidence="2" id="KW-1185">Reference proteome</keyword>
<protein>
    <submittedName>
        <fullName evidence="1">Uncharacterized protein</fullName>
    </submittedName>
</protein>
<dbReference type="KEGG" id="kan:IMCC3317_41870"/>
<gene>
    <name evidence="1" type="ORF">IMCC3317_41870</name>
</gene>
<evidence type="ECO:0000313" key="2">
    <source>
        <dbReference type="Proteomes" id="UP000464657"/>
    </source>
</evidence>
<dbReference type="RefSeq" id="WP_160131316.1">
    <property type="nucleotide sequence ID" value="NZ_CP019288.1"/>
</dbReference>
<dbReference type="Proteomes" id="UP000464657">
    <property type="component" value="Chromosome"/>
</dbReference>
<sequence>MLQNILNFEGVRELKKSEQNSINGGKKQCGINGNCGPGNCCNTAGWCQAFGSHGSTGYLCDGSYV</sequence>